<dbReference type="PIRSF" id="PIRSF000525">
    <property type="entry name" value="SerC"/>
    <property type="match status" value="1"/>
</dbReference>
<keyword evidence="7 11" id="KW-0663">Pyridoxal phosphate</keyword>
<evidence type="ECO:0000256" key="10">
    <source>
        <dbReference type="ARBA" id="ARBA00049007"/>
    </source>
</evidence>
<dbReference type="InterPro" id="IPR015422">
    <property type="entry name" value="PyrdxlP-dep_Trfase_small"/>
</dbReference>
<name>A0A369B0G6_9ENTE</name>
<dbReference type="Pfam" id="PF00266">
    <property type="entry name" value="Aminotran_5"/>
    <property type="match status" value="1"/>
</dbReference>
<evidence type="ECO:0000256" key="8">
    <source>
        <dbReference type="ARBA" id="ARBA00023299"/>
    </source>
</evidence>
<dbReference type="InterPro" id="IPR015424">
    <property type="entry name" value="PyrdxlP-dep_Trfase"/>
</dbReference>
<accession>A0A369B0G6</accession>
<dbReference type="GO" id="GO:0030170">
    <property type="term" value="F:pyridoxal phosphate binding"/>
    <property type="evidence" value="ECO:0007669"/>
    <property type="project" value="UniProtKB-UniRule"/>
</dbReference>
<dbReference type="Proteomes" id="UP000288197">
    <property type="component" value="Unassembled WGS sequence"/>
</dbReference>
<dbReference type="PANTHER" id="PTHR43247:SF1">
    <property type="entry name" value="PHOSPHOSERINE AMINOTRANSFERASE"/>
    <property type="match status" value="1"/>
</dbReference>
<comment type="catalytic activity">
    <reaction evidence="9 11">
        <text>4-(phosphooxy)-L-threonine + 2-oxoglutarate = (R)-3-hydroxy-2-oxo-4-phosphooxybutanoate + L-glutamate</text>
        <dbReference type="Rhea" id="RHEA:16573"/>
        <dbReference type="ChEBI" id="CHEBI:16810"/>
        <dbReference type="ChEBI" id="CHEBI:29985"/>
        <dbReference type="ChEBI" id="CHEBI:58452"/>
        <dbReference type="ChEBI" id="CHEBI:58538"/>
        <dbReference type="EC" id="2.6.1.52"/>
    </reaction>
</comment>
<reference evidence="14 15" key="1">
    <citation type="submission" date="2017-05" db="EMBL/GenBank/DDBJ databases">
        <title>Vagococcus spp. assemblies.</title>
        <authorList>
            <person name="Gulvik C.A."/>
        </authorList>
    </citation>
    <scope>NUCLEOTIDE SEQUENCE [LARGE SCALE GENOMIC DNA]</scope>
    <source>
        <strain evidence="14 15">NCFB 2497</strain>
    </source>
</reference>
<dbReference type="PANTHER" id="PTHR43247">
    <property type="entry name" value="PHOSPHOSERINE AMINOTRANSFERASE"/>
    <property type="match status" value="1"/>
</dbReference>
<comment type="catalytic activity">
    <reaction evidence="10 11 12">
        <text>O-phospho-L-serine + 2-oxoglutarate = 3-phosphooxypyruvate + L-glutamate</text>
        <dbReference type="Rhea" id="RHEA:14329"/>
        <dbReference type="ChEBI" id="CHEBI:16810"/>
        <dbReference type="ChEBI" id="CHEBI:18110"/>
        <dbReference type="ChEBI" id="CHEBI:29985"/>
        <dbReference type="ChEBI" id="CHEBI:57524"/>
        <dbReference type="EC" id="2.6.1.52"/>
    </reaction>
</comment>
<keyword evidence="6 11" id="KW-0808">Transferase</keyword>
<dbReference type="GO" id="GO:0004648">
    <property type="term" value="F:O-phospho-L-serine:2-oxoglutarate aminotransferase activity"/>
    <property type="evidence" value="ECO:0007669"/>
    <property type="project" value="UniProtKB-UniRule"/>
</dbReference>
<comment type="subcellular location">
    <subcellularLocation>
        <location evidence="11">Cytoplasm</location>
    </subcellularLocation>
</comment>
<comment type="similarity">
    <text evidence="3 11">Belongs to the class-V pyridoxal-phosphate-dependent aminotransferase family. SerC subfamily.</text>
</comment>
<feature type="modified residue" description="N6-(pyridoxal phosphate)lysine" evidence="11">
    <location>
        <position position="194"/>
    </location>
</feature>
<feature type="binding site" evidence="11">
    <location>
        <position position="40"/>
    </location>
    <ligand>
        <name>L-glutamate</name>
        <dbReference type="ChEBI" id="CHEBI:29985"/>
    </ligand>
</feature>
<feature type="binding site" evidence="11">
    <location>
        <position position="99"/>
    </location>
    <ligand>
        <name>pyridoxal 5'-phosphate</name>
        <dbReference type="ChEBI" id="CHEBI:597326"/>
    </ligand>
</feature>
<feature type="binding site" evidence="11">
    <location>
        <position position="150"/>
    </location>
    <ligand>
        <name>pyridoxal 5'-phosphate</name>
        <dbReference type="ChEBI" id="CHEBI:597326"/>
    </ligand>
</feature>
<feature type="binding site" evidence="11">
    <location>
        <begin position="74"/>
        <end position="75"/>
    </location>
    <ligand>
        <name>pyridoxal 5'-phosphate</name>
        <dbReference type="ChEBI" id="CHEBI:597326"/>
    </ligand>
</feature>
<keyword evidence="15" id="KW-1185">Reference proteome</keyword>
<comment type="caution">
    <text evidence="11">Lacks conserved residue(s) required for the propagation of feature annotation.</text>
</comment>
<feature type="domain" description="Aminotransferase class V" evidence="13">
    <location>
        <begin position="2"/>
        <end position="342"/>
    </location>
</feature>
<dbReference type="HAMAP" id="MF_00160">
    <property type="entry name" value="SerC_aminotrans_5"/>
    <property type="match status" value="1"/>
</dbReference>
<dbReference type="GeneID" id="63145579"/>
<keyword evidence="4 11" id="KW-0032">Aminotransferase</keyword>
<feature type="binding site" evidence="11">
    <location>
        <begin position="234"/>
        <end position="235"/>
    </location>
    <ligand>
        <name>pyridoxal 5'-phosphate</name>
        <dbReference type="ChEBI" id="CHEBI:597326"/>
    </ligand>
</feature>
<dbReference type="NCBIfam" id="NF003764">
    <property type="entry name" value="PRK05355.1"/>
    <property type="match status" value="1"/>
</dbReference>
<dbReference type="InterPro" id="IPR022278">
    <property type="entry name" value="Pser_aminoTfrase"/>
</dbReference>
<organism evidence="14 15">
    <name type="scientific">Vagococcus fluvialis</name>
    <dbReference type="NCBI Taxonomy" id="2738"/>
    <lineage>
        <taxon>Bacteria</taxon>
        <taxon>Bacillati</taxon>
        <taxon>Bacillota</taxon>
        <taxon>Bacilli</taxon>
        <taxon>Lactobacillales</taxon>
        <taxon>Enterococcaceae</taxon>
        <taxon>Vagococcus</taxon>
    </lineage>
</organism>
<comment type="pathway">
    <text evidence="2 11 12">Amino-acid biosynthesis; L-serine biosynthesis; L-serine from 3-phospho-D-glycerate: step 2/3.</text>
</comment>
<dbReference type="GO" id="GO:0005737">
    <property type="term" value="C:cytoplasm"/>
    <property type="evidence" value="ECO:0007669"/>
    <property type="project" value="UniProtKB-SubCell"/>
</dbReference>
<dbReference type="PROSITE" id="PS00595">
    <property type="entry name" value="AA_TRANSFER_CLASS_5"/>
    <property type="match status" value="1"/>
</dbReference>
<comment type="cofactor">
    <cofactor evidence="11">
        <name>pyridoxal 5'-phosphate</name>
        <dbReference type="ChEBI" id="CHEBI:597326"/>
    </cofactor>
    <text evidence="11">Binds 1 pyridoxal phosphate per subunit.</text>
</comment>
<protein>
    <recommendedName>
        <fullName evidence="11">Phosphoserine aminotransferase</fullName>
        <ecNumber evidence="11">2.6.1.52</ecNumber>
    </recommendedName>
    <alternativeName>
        <fullName evidence="11">Phosphohydroxythreonine aminotransferase</fullName>
        <shortName evidence="11">PSAT</shortName>
    </alternativeName>
</protein>
<dbReference type="InterPro" id="IPR015421">
    <property type="entry name" value="PyrdxlP-dep_Trfase_major"/>
</dbReference>
<evidence type="ECO:0000256" key="1">
    <source>
        <dbReference type="ARBA" id="ARBA00003483"/>
    </source>
</evidence>
<proteinExistence type="inferred from homology"/>
<dbReference type="GO" id="GO:0006564">
    <property type="term" value="P:L-serine biosynthetic process"/>
    <property type="evidence" value="ECO:0007669"/>
    <property type="project" value="UniProtKB-UniRule"/>
</dbReference>
<sequence>MIYNFSAGPAVLPKAVLEIAQSNLLNYNNSGMSVMEMSHRSSSYLDIHQKTITLLKELMSVPDDYDILFLQGGASLQFHMVPLNIGTKNKIGFIDTGIWSQKAISEAKKLNKEVSILASSQDSNYQSIPSISLDYNLTALDYIHITTNNTIEGTAFNKIPQIDKVRLVADMSSNILSNHYEITDFDLIYAGAQKNIGPAGVTVVIIKKELLIEDNNLSPMLSFYQQSQSNSLYNTPPTFSIYMMSLVLEWLQDFGGIKAMTLYNEEKAALLYNYLDNSKLFFSPVNPDDRSIMNIPFLTNNEETDTAFINFATKKGLVNLKGYRTIGGMRASLYNAMPKEGIISLVDTLHAFEKQL</sequence>
<evidence type="ECO:0000256" key="7">
    <source>
        <dbReference type="ARBA" id="ARBA00022898"/>
    </source>
</evidence>
<evidence type="ECO:0000256" key="2">
    <source>
        <dbReference type="ARBA" id="ARBA00005099"/>
    </source>
</evidence>
<keyword evidence="8 11" id="KW-0718">Serine biosynthesis</keyword>
<dbReference type="SUPFAM" id="SSF53383">
    <property type="entry name" value="PLP-dependent transferases"/>
    <property type="match status" value="1"/>
</dbReference>
<evidence type="ECO:0000256" key="3">
    <source>
        <dbReference type="ARBA" id="ARBA00006904"/>
    </source>
</evidence>
<dbReference type="FunFam" id="3.40.640.10:FF:000010">
    <property type="entry name" value="Phosphoserine aminotransferase"/>
    <property type="match status" value="1"/>
</dbReference>
<keyword evidence="5 11" id="KW-0028">Amino-acid biosynthesis</keyword>
<dbReference type="FunFam" id="3.90.1150.10:FF:000006">
    <property type="entry name" value="Phosphoserine aminotransferase"/>
    <property type="match status" value="1"/>
</dbReference>
<dbReference type="RefSeq" id="WP_114288850.1">
    <property type="nucleotide sequence ID" value="NZ_JARQAY010000015.1"/>
</dbReference>
<evidence type="ECO:0000256" key="4">
    <source>
        <dbReference type="ARBA" id="ARBA00022576"/>
    </source>
</evidence>
<dbReference type="AlphaFoldDB" id="A0A369B0G6"/>
<dbReference type="EMBL" id="NGJX01000001">
    <property type="protein sequence ID" value="RSU05540.1"/>
    <property type="molecule type" value="Genomic_DNA"/>
</dbReference>
<evidence type="ECO:0000256" key="11">
    <source>
        <dbReference type="HAMAP-Rule" id="MF_00160"/>
    </source>
</evidence>
<gene>
    <name evidence="11" type="primary">serC</name>
    <name evidence="14" type="ORF">CBF32_00660</name>
</gene>
<dbReference type="NCBIfam" id="TIGR01364">
    <property type="entry name" value="serC_1"/>
    <property type="match status" value="1"/>
</dbReference>
<evidence type="ECO:0000256" key="6">
    <source>
        <dbReference type="ARBA" id="ARBA00022679"/>
    </source>
</evidence>
<dbReference type="InterPro" id="IPR000192">
    <property type="entry name" value="Aminotrans_V_dom"/>
</dbReference>
<feature type="binding site" evidence="11">
    <location>
        <position position="193"/>
    </location>
    <ligand>
        <name>pyridoxal 5'-phosphate</name>
        <dbReference type="ChEBI" id="CHEBI:597326"/>
    </ligand>
</feature>
<comment type="caution">
    <text evidence="14">The sequence shown here is derived from an EMBL/GenBank/DDBJ whole genome shotgun (WGS) entry which is preliminary data.</text>
</comment>
<dbReference type="InterPro" id="IPR020578">
    <property type="entry name" value="Aminotrans_V_PyrdxlP_BS"/>
</dbReference>
<dbReference type="EC" id="2.6.1.52" evidence="11"/>
<dbReference type="Gene3D" id="3.40.640.10">
    <property type="entry name" value="Type I PLP-dependent aspartate aminotransferase-like (Major domain)"/>
    <property type="match status" value="1"/>
</dbReference>
<comment type="subunit">
    <text evidence="11">Homodimer.</text>
</comment>
<evidence type="ECO:0000256" key="5">
    <source>
        <dbReference type="ARBA" id="ARBA00022605"/>
    </source>
</evidence>
<dbReference type="UniPathway" id="UPA00135">
    <property type="reaction ID" value="UER00197"/>
</dbReference>
<evidence type="ECO:0000259" key="13">
    <source>
        <dbReference type="Pfam" id="PF00266"/>
    </source>
</evidence>
<feature type="binding site" evidence="11">
    <location>
        <position position="170"/>
    </location>
    <ligand>
        <name>pyridoxal 5'-phosphate</name>
        <dbReference type="ChEBI" id="CHEBI:597326"/>
    </ligand>
</feature>
<evidence type="ECO:0000256" key="12">
    <source>
        <dbReference type="RuleBase" id="RU004505"/>
    </source>
</evidence>
<dbReference type="OrthoDB" id="9809412at2"/>
<keyword evidence="11" id="KW-0963">Cytoplasm</keyword>
<evidence type="ECO:0000256" key="9">
    <source>
        <dbReference type="ARBA" id="ARBA00047630"/>
    </source>
</evidence>
<dbReference type="Gene3D" id="3.90.1150.10">
    <property type="entry name" value="Aspartate Aminotransferase, domain 1"/>
    <property type="match status" value="1"/>
</dbReference>
<evidence type="ECO:0000313" key="14">
    <source>
        <dbReference type="EMBL" id="RSU05540.1"/>
    </source>
</evidence>
<comment type="function">
    <text evidence="1 11">Catalyzes the reversible conversion of 3-phosphohydroxypyruvate to phosphoserine and of 3-hydroxy-2-oxo-4-phosphonooxybutanoate to phosphohydroxythreonine.</text>
</comment>
<evidence type="ECO:0000313" key="15">
    <source>
        <dbReference type="Proteomes" id="UP000288197"/>
    </source>
</evidence>